<dbReference type="GO" id="GO:0003676">
    <property type="term" value="F:nucleic acid binding"/>
    <property type="evidence" value="ECO:0007669"/>
    <property type="project" value="InterPro"/>
</dbReference>
<evidence type="ECO:0008006" key="5">
    <source>
        <dbReference type="Google" id="ProtNLM"/>
    </source>
</evidence>
<evidence type="ECO:0000256" key="1">
    <source>
        <dbReference type="ARBA" id="ARBA00022664"/>
    </source>
</evidence>
<dbReference type="HOGENOM" id="CLU_033743_4_1_1"/>
<feature type="compositionally biased region" description="Polar residues" evidence="2">
    <location>
        <begin position="68"/>
        <end position="79"/>
    </location>
</feature>
<dbReference type="InParanoid" id="A0A0C3DZU4"/>
<dbReference type="STRING" id="1036808.A0A0C3DZU4"/>
<organism evidence="3 4">
    <name type="scientific">Scleroderma citrinum Foug A</name>
    <dbReference type="NCBI Taxonomy" id="1036808"/>
    <lineage>
        <taxon>Eukaryota</taxon>
        <taxon>Fungi</taxon>
        <taxon>Dikarya</taxon>
        <taxon>Basidiomycota</taxon>
        <taxon>Agaricomycotina</taxon>
        <taxon>Agaricomycetes</taxon>
        <taxon>Agaricomycetidae</taxon>
        <taxon>Boletales</taxon>
        <taxon>Sclerodermatineae</taxon>
        <taxon>Sclerodermataceae</taxon>
        <taxon>Scleroderma</taxon>
    </lineage>
</organism>
<feature type="region of interest" description="Disordered" evidence="2">
    <location>
        <begin position="34"/>
        <end position="88"/>
    </location>
</feature>
<sequence length="151" mass="15974">MFTVPNMFDGLCALSQEINAHYWEHKDELARSFKSQSTLSPKPSNSGGNSSKSSNTTSSASTSGSSKLANRSVSGSTRLDLTAKLGKDGKLTADERKQHLNNNLCMFCGGTRHFTNKCHKKVKQAKACAVAAAASGKPDSTSGASSEAKKE</sequence>
<protein>
    <recommendedName>
        <fullName evidence="5">CCHC-type domain-containing protein</fullName>
    </recommendedName>
</protein>
<evidence type="ECO:0000256" key="2">
    <source>
        <dbReference type="SAM" id="MobiDB-lite"/>
    </source>
</evidence>
<dbReference type="GO" id="GO:0006397">
    <property type="term" value="P:mRNA processing"/>
    <property type="evidence" value="ECO:0007669"/>
    <property type="project" value="UniProtKB-KW"/>
</dbReference>
<accession>A0A0C3DZU4</accession>
<dbReference type="InterPro" id="IPR036875">
    <property type="entry name" value="Znf_CCHC_sf"/>
</dbReference>
<dbReference type="SUPFAM" id="SSF57756">
    <property type="entry name" value="Retrovirus zinc finger-like domains"/>
    <property type="match status" value="1"/>
</dbReference>
<keyword evidence="1" id="KW-0507">mRNA processing</keyword>
<name>A0A0C3DZU4_9AGAM</name>
<evidence type="ECO:0000313" key="4">
    <source>
        <dbReference type="Proteomes" id="UP000053989"/>
    </source>
</evidence>
<reference evidence="3 4" key="1">
    <citation type="submission" date="2014-04" db="EMBL/GenBank/DDBJ databases">
        <authorList>
            <consortium name="DOE Joint Genome Institute"/>
            <person name="Kuo A."/>
            <person name="Kohler A."/>
            <person name="Nagy L.G."/>
            <person name="Floudas D."/>
            <person name="Copeland A."/>
            <person name="Barry K.W."/>
            <person name="Cichocki N."/>
            <person name="Veneault-Fourrey C."/>
            <person name="LaButti K."/>
            <person name="Lindquist E.A."/>
            <person name="Lipzen A."/>
            <person name="Lundell T."/>
            <person name="Morin E."/>
            <person name="Murat C."/>
            <person name="Sun H."/>
            <person name="Tunlid A."/>
            <person name="Henrissat B."/>
            <person name="Grigoriev I.V."/>
            <person name="Hibbett D.S."/>
            <person name="Martin F."/>
            <person name="Nordberg H.P."/>
            <person name="Cantor M.N."/>
            <person name="Hua S.X."/>
        </authorList>
    </citation>
    <scope>NUCLEOTIDE SEQUENCE [LARGE SCALE GENOMIC DNA]</scope>
    <source>
        <strain evidence="3 4">Foug A</strain>
    </source>
</reference>
<feature type="compositionally biased region" description="Low complexity" evidence="2">
    <location>
        <begin position="40"/>
        <end position="67"/>
    </location>
</feature>
<dbReference type="Proteomes" id="UP000053989">
    <property type="component" value="Unassembled WGS sequence"/>
</dbReference>
<dbReference type="GO" id="GO:0008270">
    <property type="term" value="F:zinc ion binding"/>
    <property type="evidence" value="ECO:0007669"/>
    <property type="project" value="InterPro"/>
</dbReference>
<keyword evidence="4" id="KW-1185">Reference proteome</keyword>
<evidence type="ECO:0000313" key="3">
    <source>
        <dbReference type="EMBL" id="KIM61749.1"/>
    </source>
</evidence>
<gene>
    <name evidence="3" type="ORF">SCLCIDRAFT_25552</name>
</gene>
<dbReference type="OrthoDB" id="5552562at2759"/>
<dbReference type="EMBL" id="KN822048">
    <property type="protein sequence ID" value="KIM61749.1"/>
    <property type="molecule type" value="Genomic_DNA"/>
</dbReference>
<dbReference type="AlphaFoldDB" id="A0A0C3DZU4"/>
<reference evidence="4" key="2">
    <citation type="submission" date="2015-01" db="EMBL/GenBank/DDBJ databases">
        <title>Evolutionary Origins and Diversification of the Mycorrhizal Mutualists.</title>
        <authorList>
            <consortium name="DOE Joint Genome Institute"/>
            <consortium name="Mycorrhizal Genomics Consortium"/>
            <person name="Kohler A."/>
            <person name="Kuo A."/>
            <person name="Nagy L.G."/>
            <person name="Floudas D."/>
            <person name="Copeland A."/>
            <person name="Barry K.W."/>
            <person name="Cichocki N."/>
            <person name="Veneault-Fourrey C."/>
            <person name="LaButti K."/>
            <person name="Lindquist E.A."/>
            <person name="Lipzen A."/>
            <person name="Lundell T."/>
            <person name="Morin E."/>
            <person name="Murat C."/>
            <person name="Riley R."/>
            <person name="Ohm R."/>
            <person name="Sun H."/>
            <person name="Tunlid A."/>
            <person name="Henrissat B."/>
            <person name="Grigoriev I.V."/>
            <person name="Hibbett D.S."/>
            <person name="Martin F."/>
        </authorList>
    </citation>
    <scope>NUCLEOTIDE SEQUENCE [LARGE SCALE GENOMIC DNA]</scope>
    <source>
        <strain evidence="4">Foug A</strain>
    </source>
</reference>
<proteinExistence type="predicted"/>